<dbReference type="PRINTS" id="PR00420">
    <property type="entry name" value="RNGMNOXGNASE"/>
</dbReference>
<dbReference type="Proteomes" id="UP001319861">
    <property type="component" value="Chromosome"/>
</dbReference>
<organism evidence="3 4">
    <name type="scientific">Sinomonas cyclohexanicum</name>
    <name type="common">Corynebacterium cyclohexanicum</name>
    <dbReference type="NCBI Taxonomy" id="322009"/>
    <lineage>
        <taxon>Bacteria</taxon>
        <taxon>Bacillati</taxon>
        <taxon>Actinomycetota</taxon>
        <taxon>Actinomycetes</taxon>
        <taxon>Micrococcales</taxon>
        <taxon>Micrococcaceae</taxon>
        <taxon>Sinomonas</taxon>
    </lineage>
</organism>
<reference evidence="3 4" key="1">
    <citation type="journal article" date="2021" name="J. Biosci. Bioeng.">
        <title>Identification and characterization of a chc gene cluster responsible for the aromatization pathway of cyclohexanecarboxylate degradation in Sinomonas cyclohexanicum ATCC 51369.</title>
        <authorList>
            <person name="Yamamoto T."/>
            <person name="Hasegawa Y."/>
            <person name="Lau P.C.K."/>
            <person name="Iwaki H."/>
        </authorList>
    </citation>
    <scope>NUCLEOTIDE SEQUENCE [LARGE SCALE GENOMIC DNA]</scope>
    <source>
        <strain evidence="3 4">ATCC 51369</strain>
    </source>
</reference>
<dbReference type="InterPro" id="IPR036188">
    <property type="entry name" value="FAD/NAD-bd_sf"/>
</dbReference>
<evidence type="ECO:0000313" key="3">
    <source>
        <dbReference type="EMBL" id="BCT75306.1"/>
    </source>
</evidence>
<evidence type="ECO:0000256" key="1">
    <source>
        <dbReference type="ARBA" id="ARBA00023002"/>
    </source>
</evidence>
<keyword evidence="3" id="KW-0503">Monooxygenase</keyword>
<proteinExistence type="predicted"/>
<dbReference type="InterPro" id="IPR002938">
    <property type="entry name" value="FAD-bd"/>
</dbReference>
<dbReference type="PANTHER" id="PTHR43476:SF5">
    <property type="entry name" value="FAD-DEPENDENT MONOOXYGENASE"/>
    <property type="match status" value="1"/>
</dbReference>
<dbReference type="NCBIfam" id="NF004833">
    <property type="entry name" value="PRK06185.1-1"/>
    <property type="match status" value="1"/>
</dbReference>
<keyword evidence="1" id="KW-0560">Oxidoreductase</keyword>
<evidence type="ECO:0000259" key="2">
    <source>
        <dbReference type="Pfam" id="PF01494"/>
    </source>
</evidence>
<accession>A0ABN6FEX7</accession>
<dbReference type="Gene3D" id="3.50.50.60">
    <property type="entry name" value="FAD/NAD(P)-binding domain"/>
    <property type="match status" value="2"/>
</dbReference>
<evidence type="ECO:0000313" key="4">
    <source>
        <dbReference type="Proteomes" id="UP001319861"/>
    </source>
</evidence>
<dbReference type="EMBL" id="AP024525">
    <property type="protein sequence ID" value="BCT75306.1"/>
    <property type="molecule type" value="Genomic_DNA"/>
</dbReference>
<dbReference type="PANTHER" id="PTHR43476">
    <property type="entry name" value="3-(3-HYDROXY-PHENYL)PROPIONATE/3-HYDROXYCINNAMIC ACID HYDROXYLASE"/>
    <property type="match status" value="1"/>
</dbReference>
<dbReference type="GO" id="GO:0004497">
    <property type="term" value="F:monooxygenase activity"/>
    <property type="evidence" value="ECO:0007669"/>
    <property type="project" value="UniProtKB-KW"/>
</dbReference>
<dbReference type="InterPro" id="IPR050631">
    <property type="entry name" value="PheA/TfdB_FAD_monoxygenase"/>
</dbReference>
<sequence length="438" mass="47668">MAVVGGGPAGMVLGLLLARGGIDTVVLEKHPDFLRDFRGDTVHASTLTLLDELGLGSAFEALPHRLMDQVEIQLDAGTVRLADLIRYLPGLHPHIALVPQWDFLEMLADAAAREPHFTLLRSAEVVGLTHDAGRVTGVRWRDFRVGGPEHAVSPENTGGTEISGSTERTLAADLVVACDGRWSTVRTAAGLTAREFGAPVDVWWFRVPRREGDPDGGVGRLSGREFMIMIDRGSEWQCGYLIAKGQDPVLRAQGLDAFRARLARLLPWMADRLGDHPASLDDVKLLSVRVDRLEQWHQDGLLLIGDAAHAMSPVGGVGINLAIQDAVAASRIVGQWMRHARGPVPESLLATVQGRRLLPTRLVQAFQRAAHRGVVNRALKGTLATSTTRLPLPMRVLTRVPFLQRIPARFIAIGPRPEHAPSWARRLERLAPPAGRAG</sequence>
<feature type="domain" description="FAD-binding" evidence="2">
    <location>
        <begin position="2"/>
        <end position="355"/>
    </location>
</feature>
<protein>
    <submittedName>
        <fullName evidence="3">Monooxygenase, FAD-binding protein</fullName>
    </submittedName>
</protein>
<gene>
    <name evidence="3" type="ORF">SCMU_11480</name>
</gene>
<dbReference type="Pfam" id="PF01494">
    <property type="entry name" value="FAD_binding_3"/>
    <property type="match status" value="1"/>
</dbReference>
<dbReference type="SUPFAM" id="SSF51905">
    <property type="entry name" value="FAD/NAD(P)-binding domain"/>
    <property type="match status" value="1"/>
</dbReference>
<keyword evidence="4" id="KW-1185">Reference proteome</keyword>
<name>A0ABN6FEX7_SINCY</name>